<accession>A0ABY4GMX6</accession>
<name>A0ABY4GMX6_9BACI</name>
<evidence type="ECO:0000313" key="1">
    <source>
        <dbReference type="EMBL" id="UOQ85310.1"/>
    </source>
</evidence>
<dbReference type="InterPro" id="IPR021415">
    <property type="entry name" value="SAV0927-like"/>
</dbReference>
<dbReference type="EMBL" id="CP095071">
    <property type="protein sequence ID" value="UOQ85310.1"/>
    <property type="molecule type" value="Genomic_DNA"/>
</dbReference>
<protein>
    <submittedName>
        <fullName evidence="1">DUF3055 domain-containing protein</fullName>
    </submittedName>
</protein>
<dbReference type="Proteomes" id="UP000831537">
    <property type="component" value="Chromosome"/>
</dbReference>
<dbReference type="RefSeq" id="WP_244744028.1">
    <property type="nucleotide sequence ID" value="NZ_CP095071.1"/>
</dbReference>
<dbReference type="Pfam" id="PF11256">
    <property type="entry name" value="SAV0927-like"/>
    <property type="match status" value="1"/>
</dbReference>
<sequence length="93" mass="10809">MPNDRLSFIKNEQENSNLRFVSFKGGLDRFDLAIISSKGLGDELIIVDLNTNKYSKLNESKLESTEFVEHAFQYSQLEADDFRTYLKKILQEN</sequence>
<gene>
    <name evidence="1" type="ORF">MUN87_22165</name>
</gene>
<keyword evidence="2" id="KW-1185">Reference proteome</keyword>
<evidence type="ECO:0000313" key="2">
    <source>
        <dbReference type="Proteomes" id="UP000831537"/>
    </source>
</evidence>
<proteinExistence type="predicted"/>
<organism evidence="1 2">
    <name type="scientific">Gracilibacillus salinarum</name>
    <dbReference type="NCBI Taxonomy" id="2932255"/>
    <lineage>
        <taxon>Bacteria</taxon>
        <taxon>Bacillati</taxon>
        <taxon>Bacillota</taxon>
        <taxon>Bacilli</taxon>
        <taxon>Bacillales</taxon>
        <taxon>Bacillaceae</taxon>
        <taxon>Gracilibacillus</taxon>
    </lineage>
</organism>
<reference evidence="1 2" key="1">
    <citation type="submission" date="2022-04" db="EMBL/GenBank/DDBJ databases">
        <title>Gracilibacillus sp. isolated from saltern.</title>
        <authorList>
            <person name="Won M."/>
            <person name="Lee C.-M."/>
            <person name="Woen H.-Y."/>
            <person name="Kwon S.-W."/>
        </authorList>
    </citation>
    <scope>NUCLEOTIDE SEQUENCE [LARGE SCALE GENOMIC DNA]</scope>
    <source>
        <strain evidence="1 2">SSPM10-3</strain>
    </source>
</reference>